<reference evidence="3" key="1">
    <citation type="submission" date="2017-09" db="EMBL/GenBank/DDBJ databases">
        <title>Depth-based differentiation of microbial function through sediment-hosted aquifers and enrichment of novel symbionts in the deep terrestrial subsurface.</title>
        <authorList>
            <person name="Probst A.J."/>
            <person name="Ladd B."/>
            <person name="Jarett J.K."/>
            <person name="Geller-Mcgrath D.E."/>
            <person name="Sieber C.M.K."/>
            <person name="Emerson J.B."/>
            <person name="Anantharaman K."/>
            <person name="Thomas B.C."/>
            <person name="Malmstrom R."/>
            <person name="Stieglmeier M."/>
            <person name="Klingl A."/>
            <person name="Woyke T."/>
            <person name="Ryan C.M."/>
            <person name="Banfield J.F."/>
        </authorList>
    </citation>
    <scope>NUCLEOTIDE SEQUENCE [LARGE SCALE GENOMIC DNA]</scope>
</reference>
<feature type="domain" description="Transposase IS4-like" evidence="1">
    <location>
        <begin position="2"/>
        <end position="121"/>
    </location>
</feature>
<dbReference type="GO" id="GO:0004803">
    <property type="term" value="F:transposase activity"/>
    <property type="evidence" value="ECO:0007669"/>
    <property type="project" value="InterPro"/>
</dbReference>
<dbReference type="PANTHER" id="PTHR30007">
    <property type="entry name" value="PHP DOMAIN PROTEIN"/>
    <property type="match status" value="1"/>
</dbReference>
<dbReference type="Pfam" id="PF01609">
    <property type="entry name" value="DDE_Tnp_1"/>
    <property type="match status" value="1"/>
</dbReference>
<dbReference type="AlphaFoldDB" id="A0A2M7DMG2"/>
<name>A0A2M7DMG2_9BACT</name>
<evidence type="ECO:0000313" key="2">
    <source>
        <dbReference type="EMBL" id="PIV50950.1"/>
    </source>
</evidence>
<sequence>MNGLKRNIVVDSQGNPLAITCCRANHHDQKFALKTVDQITVKGKIRRPKRLGTDKGYDDDVFRKELRKRNIKPCLVRRKNNKKNITKQELREKKYCRQRWKVERSINWLNNNRRVDRFMEKKTLTYQGFCRLMFIKYYLKKLSK</sequence>
<organism evidence="2 3">
    <name type="scientific">Candidatus Falkowbacteria bacterium CG02_land_8_20_14_3_00_36_14</name>
    <dbReference type="NCBI Taxonomy" id="1974560"/>
    <lineage>
        <taxon>Bacteria</taxon>
        <taxon>Candidatus Falkowiibacteriota</taxon>
    </lineage>
</organism>
<dbReference type="GO" id="GO:0006313">
    <property type="term" value="P:DNA transposition"/>
    <property type="evidence" value="ECO:0007669"/>
    <property type="project" value="InterPro"/>
</dbReference>
<dbReference type="EMBL" id="PETS01000092">
    <property type="protein sequence ID" value="PIV50950.1"/>
    <property type="molecule type" value="Genomic_DNA"/>
</dbReference>
<dbReference type="InterPro" id="IPR002559">
    <property type="entry name" value="Transposase_11"/>
</dbReference>
<dbReference type="GO" id="GO:0003677">
    <property type="term" value="F:DNA binding"/>
    <property type="evidence" value="ECO:0007669"/>
    <property type="project" value="InterPro"/>
</dbReference>
<evidence type="ECO:0000313" key="3">
    <source>
        <dbReference type="Proteomes" id="UP000228896"/>
    </source>
</evidence>
<proteinExistence type="predicted"/>
<gene>
    <name evidence="2" type="ORF">COS18_03570</name>
</gene>
<dbReference type="Proteomes" id="UP000228896">
    <property type="component" value="Unassembled WGS sequence"/>
</dbReference>
<accession>A0A2M7DMG2</accession>
<evidence type="ECO:0000259" key="1">
    <source>
        <dbReference type="Pfam" id="PF01609"/>
    </source>
</evidence>
<comment type="caution">
    <text evidence="2">The sequence shown here is derived from an EMBL/GenBank/DDBJ whole genome shotgun (WGS) entry which is preliminary data.</text>
</comment>
<protein>
    <recommendedName>
        <fullName evidence="1">Transposase IS4-like domain-containing protein</fullName>
    </recommendedName>
</protein>